<sequence length="223" mass="25573">MKPNYQDKGINFYCGDCMALLKEKPDNYWSLSIVDPPYGVAYARGKSGWGVCNNRPDLSDVKWDSKTPNIQYFKELQRVSVNQIVWGGNYFTDKLPVSKCWIVWNKINHTANKSVFSDAELAWTSFTKVVKMFTLRQMGFVSDTHDKGRIHPTQKPTELYVWLFKNYAKPGDRILDTHGGSGSSAIACALEGFEMDIIEIDEEYFEASIKRFKEATCQMKLFS</sequence>
<dbReference type="SUPFAM" id="SSF53335">
    <property type="entry name" value="S-adenosyl-L-methionine-dependent methyltransferases"/>
    <property type="match status" value="1"/>
</dbReference>
<reference evidence="4" key="1">
    <citation type="submission" date="2020-03" db="EMBL/GenBank/DDBJ databases">
        <title>The deep terrestrial virosphere.</title>
        <authorList>
            <person name="Holmfeldt K."/>
            <person name="Nilsson E."/>
            <person name="Simone D."/>
            <person name="Lopez-Fernandez M."/>
            <person name="Wu X."/>
            <person name="de Brujin I."/>
            <person name="Lundin D."/>
            <person name="Andersson A."/>
            <person name="Bertilsson S."/>
            <person name="Dopson M."/>
        </authorList>
    </citation>
    <scope>NUCLEOTIDE SEQUENCE</scope>
    <source>
        <strain evidence="4">TM448A01626</strain>
        <strain evidence="5">TM448B00920</strain>
    </source>
</reference>
<dbReference type="PRINTS" id="PR00508">
    <property type="entry name" value="S21N4MTFRASE"/>
</dbReference>
<gene>
    <name evidence="4" type="ORF">TM448A01626_0020</name>
    <name evidence="5" type="ORF">TM448B00920_0020</name>
</gene>
<evidence type="ECO:0000256" key="1">
    <source>
        <dbReference type="ARBA" id="ARBA00022603"/>
    </source>
</evidence>
<feature type="domain" description="DNA methylase N-4/N-6" evidence="3">
    <location>
        <begin position="144"/>
        <end position="209"/>
    </location>
</feature>
<protein>
    <submittedName>
        <fullName evidence="4">Putative methyltransferase</fullName>
    </submittedName>
</protein>
<dbReference type="GO" id="GO:0008170">
    <property type="term" value="F:N-methyltransferase activity"/>
    <property type="evidence" value="ECO:0007669"/>
    <property type="project" value="InterPro"/>
</dbReference>
<dbReference type="GO" id="GO:0003677">
    <property type="term" value="F:DNA binding"/>
    <property type="evidence" value="ECO:0007669"/>
    <property type="project" value="InterPro"/>
</dbReference>
<keyword evidence="1 4" id="KW-0489">Methyltransferase</keyword>
<keyword evidence="2 4" id="KW-0808">Transferase</keyword>
<dbReference type="EMBL" id="MT144673">
    <property type="protein sequence ID" value="QJH97094.1"/>
    <property type="molecule type" value="Genomic_DNA"/>
</dbReference>
<organism evidence="4">
    <name type="scientific">viral metagenome</name>
    <dbReference type="NCBI Taxonomy" id="1070528"/>
    <lineage>
        <taxon>unclassified sequences</taxon>
        <taxon>metagenomes</taxon>
        <taxon>organismal metagenomes</taxon>
    </lineage>
</organism>
<dbReference type="InterPro" id="IPR001091">
    <property type="entry name" value="RM_Methyltransferase"/>
</dbReference>
<dbReference type="InterPro" id="IPR002941">
    <property type="entry name" value="DNA_methylase_N4/N6"/>
</dbReference>
<evidence type="ECO:0000259" key="3">
    <source>
        <dbReference type="Pfam" id="PF01555"/>
    </source>
</evidence>
<dbReference type="Gene3D" id="3.40.50.150">
    <property type="entry name" value="Vaccinia Virus protein VP39"/>
    <property type="match status" value="1"/>
</dbReference>
<accession>A0A6H1ZQF7</accession>
<dbReference type="EMBL" id="MT144177">
    <property type="protein sequence ID" value="QJA50163.1"/>
    <property type="molecule type" value="Genomic_DNA"/>
</dbReference>
<proteinExistence type="predicted"/>
<evidence type="ECO:0000313" key="5">
    <source>
        <dbReference type="EMBL" id="QJH97094.1"/>
    </source>
</evidence>
<name>A0A6H1ZQF7_9ZZZZ</name>
<dbReference type="AlphaFoldDB" id="A0A6H1ZQF7"/>
<dbReference type="Pfam" id="PF01555">
    <property type="entry name" value="N6_N4_Mtase"/>
    <property type="match status" value="1"/>
</dbReference>
<dbReference type="InterPro" id="IPR029063">
    <property type="entry name" value="SAM-dependent_MTases_sf"/>
</dbReference>
<dbReference type="GO" id="GO:0032259">
    <property type="term" value="P:methylation"/>
    <property type="evidence" value="ECO:0007669"/>
    <property type="project" value="UniProtKB-KW"/>
</dbReference>
<evidence type="ECO:0000256" key="2">
    <source>
        <dbReference type="ARBA" id="ARBA00022679"/>
    </source>
</evidence>
<evidence type="ECO:0000313" key="4">
    <source>
        <dbReference type="EMBL" id="QJA50163.1"/>
    </source>
</evidence>